<keyword evidence="2" id="KW-1185">Reference proteome</keyword>
<dbReference type="OrthoDB" id="9767858at2"/>
<name>A0A7U7GEX0_9GAMM</name>
<organism evidence="1 2">
    <name type="scientific">Candidatus Contendobacter odensis Run_B_J11</name>
    <dbReference type="NCBI Taxonomy" id="1400861"/>
    <lineage>
        <taxon>Bacteria</taxon>
        <taxon>Pseudomonadati</taxon>
        <taxon>Pseudomonadota</taxon>
        <taxon>Gammaproteobacteria</taxon>
        <taxon>Candidatus Competibacteraceae</taxon>
        <taxon>Candidatus Contendibacter</taxon>
    </lineage>
</organism>
<proteinExistence type="predicted"/>
<evidence type="ECO:0000313" key="1">
    <source>
        <dbReference type="EMBL" id="CDH46859.1"/>
    </source>
</evidence>
<gene>
    <name evidence="1" type="ORF">BN874_630005</name>
</gene>
<dbReference type="RefSeq" id="WP_034435572.1">
    <property type="nucleotide sequence ID" value="NZ_CBTK010000280.1"/>
</dbReference>
<accession>A0A7U7GEX0</accession>
<dbReference type="EMBL" id="CBTK010000280">
    <property type="protein sequence ID" value="CDH46859.1"/>
    <property type="molecule type" value="Genomic_DNA"/>
</dbReference>
<dbReference type="Proteomes" id="UP000019184">
    <property type="component" value="Unassembled WGS sequence"/>
</dbReference>
<sequence>MLQTIATVPTPHMIELLELIERADRHDVEPRLTHYLNHCRRTGYEPPVELLQMARDHIGRKRGVAEPPHRFRRRASDRVPATLDCCGSN</sequence>
<dbReference type="AlphaFoldDB" id="A0A7U7GEX0"/>
<protein>
    <submittedName>
        <fullName evidence="1">Uncharacterized protein</fullName>
    </submittedName>
</protein>
<reference evidence="1 2" key="1">
    <citation type="journal article" date="2014" name="ISME J.">
        <title>Candidatus Competibacter-lineage genomes retrieved from metagenomes reveal functional metabolic diversity.</title>
        <authorList>
            <person name="McIlroy S.J."/>
            <person name="Albertsen M."/>
            <person name="Andresen E.K."/>
            <person name="Saunders A.M."/>
            <person name="Kristiansen R."/>
            <person name="Stokholm-Bjerregaard M."/>
            <person name="Nielsen K.L."/>
            <person name="Nielsen P.H."/>
        </authorList>
    </citation>
    <scope>NUCLEOTIDE SEQUENCE [LARGE SCALE GENOMIC DNA]</scope>
    <source>
        <strain evidence="1 2">Run_B_J11</strain>
    </source>
</reference>
<comment type="caution">
    <text evidence="1">The sequence shown here is derived from an EMBL/GenBank/DDBJ whole genome shotgun (WGS) entry which is preliminary data.</text>
</comment>
<evidence type="ECO:0000313" key="2">
    <source>
        <dbReference type="Proteomes" id="UP000019184"/>
    </source>
</evidence>